<gene>
    <name evidence="2" type="ORF">IAB80_06995</name>
</gene>
<evidence type="ECO:0000313" key="2">
    <source>
        <dbReference type="EMBL" id="MBO8478616.1"/>
    </source>
</evidence>
<dbReference type="Proteomes" id="UP000823771">
    <property type="component" value="Unassembled WGS sequence"/>
</dbReference>
<name>A0A9D9IV65_9BACT</name>
<sequence length="1195" mass="131869">MCRSSKGTAPAVNGSDGRKKGRRLLKVLIWIVAVWAAILVVIQIALSPAVLTRMVGNFASKYIDGEVSFGKVSLSIFKSFPNVNVTLDTVCVTYPSDRFAALEKEVGIRRVAGRGDGADTLMSFNRFSASLNIAALGIGQIRIPSLTLEKPRIFARSYDSENANWNIFRLEGQEDSDTASSGMPKIVLGKILFSEKPFIVYNSVQDTTNIFLNMRRMQFNGRIRSDNTDRKRINLKVDSMFVAGRFPGDTVALALDKFRIGASRGQLHASAEATTFLATRSYGRLRIPVRFSSGISFPKDSVPTVSLRRFKAEIAGIPINATADMKFSGTDGVYINGQASIDECKISDVLKYVNKTIWKDVGDIQTDALLSIAASCDGWYSSATGRLPALTATVNIPDANLGHKKFGTKHTLALEASLQGDESGHFTLDLDKFHVSGKSINISAEGKVEDLTGEDPLIGVNAEATASLDSLKDFIRKGSGIDAGGNLSAKLKGSIRKSQINPYRFADADIAGFIKSDYLHLDVEKDSLNVHIDSLDVVLGAVGNTRDSSIAQGERMIALVAGVDSLKLRYKDEMFIRGEGLSVKAQNSAAILDSTDSSRFYPFGGKLEIGFLAMMGADTTAVLVKDSDNIFTISPKKSNPDIPVLTLKSSNDGIFLRGPVNWLGVDKLSIDATAAMNSIERRQRAKAFVDSLARQYPDVPRDSLFRHIRKLRGQRTVQIPDWLTEKDFRKQDLHFTLDSSIVRMFMEWDADGSISLRRADIMTPYFPIRNSLHNFKGDFTNNEINLRSLTLKSGKSSLSANGKVKGIRGIVAGRGMLNMDLDIVSDSLNINELIGAYSTGSKFVPKNSASVSTEEIMDMDNETYQDTFVTDTLADNTDIDASLIVVPANINARIRMNASNVRFSDLFLTSMNSQLTIRERCVQFMNTSARSDIGNIDFEGFYSTRTKKDLSTGFDLNISKVTAEKVIEMLPAVDSIMPMLKSFKGELNCQMAATADIDTTMNIVIPSIKGVIRIGGNNLTLQESDAFSQIAKKLKFKDRENGYIKNMSVEGVIADNKLEVFPFILKMDRYTLAMSGIQNLDMSFRYHISVLDSPIPFRLGIDLFGDNFDDFKFRIGKAKYKSTDIPVFSSVIDQTRLNLKESIEKIFTVGVEKALRENEKQKAIEEYKKKIDYTQAVDAQLDSLSEDEKAKLEEE</sequence>
<dbReference type="GO" id="GO:0090313">
    <property type="term" value="P:regulation of protein targeting to membrane"/>
    <property type="evidence" value="ECO:0007669"/>
    <property type="project" value="TreeGrafter"/>
</dbReference>
<protein>
    <recommendedName>
        <fullName evidence="4">AsmA-like C-terminal domain-containing protein</fullName>
    </recommendedName>
</protein>
<dbReference type="GO" id="GO:0005886">
    <property type="term" value="C:plasma membrane"/>
    <property type="evidence" value="ECO:0007669"/>
    <property type="project" value="TreeGrafter"/>
</dbReference>
<evidence type="ECO:0008006" key="4">
    <source>
        <dbReference type="Google" id="ProtNLM"/>
    </source>
</evidence>
<proteinExistence type="predicted"/>
<organism evidence="2 3">
    <name type="scientific">Candidatus Cryptobacteroides excrementipullorum</name>
    <dbReference type="NCBI Taxonomy" id="2840761"/>
    <lineage>
        <taxon>Bacteria</taxon>
        <taxon>Pseudomonadati</taxon>
        <taxon>Bacteroidota</taxon>
        <taxon>Bacteroidia</taxon>
        <taxon>Bacteroidales</taxon>
        <taxon>Candidatus Cryptobacteroides</taxon>
    </lineage>
</organism>
<dbReference type="AlphaFoldDB" id="A0A9D9IV65"/>
<keyword evidence="1" id="KW-0812">Transmembrane</keyword>
<dbReference type="PANTHER" id="PTHR30441">
    <property type="entry name" value="DUF748 DOMAIN-CONTAINING PROTEIN"/>
    <property type="match status" value="1"/>
</dbReference>
<dbReference type="InterPro" id="IPR052894">
    <property type="entry name" value="AsmA-related"/>
</dbReference>
<dbReference type="EMBL" id="JADILZ010000062">
    <property type="protein sequence ID" value="MBO8478616.1"/>
    <property type="molecule type" value="Genomic_DNA"/>
</dbReference>
<reference evidence="2" key="1">
    <citation type="submission" date="2020-10" db="EMBL/GenBank/DDBJ databases">
        <authorList>
            <person name="Gilroy R."/>
        </authorList>
    </citation>
    <scope>NUCLEOTIDE SEQUENCE</scope>
    <source>
        <strain evidence="2">2478</strain>
    </source>
</reference>
<dbReference type="PANTHER" id="PTHR30441:SF8">
    <property type="entry name" value="DUF748 DOMAIN-CONTAINING PROTEIN"/>
    <property type="match status" value="1"/>
</dbReference>
<evidence type="ECO:0000256" key="1">
    <source>
        <dbReference type="SAM" id="Phobius"/>
    </source>
</evidence>
<evidence type="ECO:0000313" key="3">
    <source>
        <dbReference type="Proteomes" id="UP000823771"/>
    </source>
</evidence>
<comment type="caution">
    <text evidence="2">The sequence shown here is derived from an EMBL/GenBank/DDBJ whole genome shotgun (WGS) entry which is preliminary data.</text>
</comment>
<keyword evidence="1" id="KW-1133">Transmembrane helix</keyword>
<keyword evidence="1" id="KW-0472">Membrane</keyword>
<reference evidence="2" key="2">
    <citation type="journal article" date="2021" name="PeerJ">
        <title>Extensive microbial diversity within the chicken gut microbiome revealed by metagenomics and culture.</title>
        <authorList>
            <person name="Gilroy R."/>
            <person name="Ravi A."/>
            <person name="Getino M."/>
            <person name="Pursley I."/>
            <person name="Horton D.L."/>
            <person name="Alikhan N.F."/>
            <person name="Baker D."/>
            <person name="Gharbi K."/>
            <person name="Hall N."/>
            <person name="Watson M."/>
            <person name="Adriaenssens E.M."/>
            <person name="Foster-Nyarko E."/>
            <person name="Jarju S."/>
            <person name="Secka A."/>
            <person name="Antonio M."/>
            <person name="Oren A."/>
            <person name="Chaudhuri R.R."/>
            <person name="La Ragione R."/>
            <person name="Hildebrand F."/>
            <person name="Pallen M.J."/>
        </authorList>
    </citation>
    <scope>NUCLEOTIDE SEQUENCE</scope>
    <source>
        <strain evidence="2">2478</strain>
    </source>
</reference>
<feature type="transmembrane region" description="Helical" evidence="1">
    <location>
        <begin position="27"/>
        <end position="46"/>
    </location>
</feature>
<accession>A0A9D9IV65</accession>